<accession>A0ABR4Q1J2</accession>
<dbReference type="PROSITE" id="PS00028">
    <property type="entry name" value="ZINC_FINGER_C2H2_1"/>
    <property type="match status" value="1"/>
</dbReference>
<reference evidence="4 5" key="1">
    <citation type="journal article" date="2022" name="Front. Cell. Infect. Microbiol.">
        <title>The Genomes of Two Strains of Taenia crassiceps the Animal Model for the Study of Human Cysticercosis.</title>
        <authorList>
            <person name="Bobes R.J."/>
            <person name="Estrada K."/>
            <person name="Rios-Valencia D.G."/>
            <person name="Calderon-Gallegos A."/>
            <person name="de la Torre P."/>
            <person name="Carrero J.C."/>
            <person name="Sanchez-Flores A."/>
            <person name="Laclette J.P."/>
        </authorList>
    </citation>
    <scope>NUCLEOTIDE SEQUENCE [LARGE SCALE GENOMIC DNA]</scope>
    <source>
        <strain evidence="4">WFUcys</strain>
    </source>
</reference>
<feature type="region of interest" description="Disordered" evidence="2">
    <location>
        <begin position="598"/>
        <end position="646"/>
    </location>
</feature>
<feature type="region of interest" description="Disordered" evidence="2">
    <location>
        <begin position="1"/>
        <end position="74"/>
    </location>
</feature>
<dbReference type="InterPro" id="IPR013087">
    <property type="entry name" value="Znf_C2H2_type"/>
</dbReference>
<name>A0ABR4Q1J2_9CEST</name>
<dbReference type="PROSITE" id="PS50157">
    <property type="entry name" value="ZINC_FINGER_C2H2_2"/>
    <property type="match status" value="1"/>
</dbReference>
<dbReference type="Proteomes" id="UP001651158">
    <property type="component" value="Unassembled WGS sequence"/>
</dbReference>
<dbReference type="SMART" id="SM00355">
    <property type="entry name" value="ZnF_C2H2"/>
    <property type="match status" value="2"/>
</dbReference>
<evidence type="ECO:0000313" key="4">
    <source>
        <dbReference type="EMBL" id="KAL5103530.1"/>
    </source>
</evidence>
<feature type="compositionally biased region" description="Low complexity" evidence="2">
    <location>
        <begin position="573"/>
        <end position="582"/>
    </location>
</feature>
<keyword evidence="5" id="KW-1185">Reference proteome</keyword>
<feature type="compositionally biased region" description="Low complexity" evidence="2">
    <location>
        <begin position="522"/>
        <end position="531"/>
    </location>
</feature>
<feature type="compositionally biased region" description="Low complexity" evidence="2">
    <location>
        <begin position="754"/>
        <end position="772"/>
    </location>
</feature>
<keyword evidence="1" id="KW-0862">Zinc</keyword>
<comment type="caution">
    <text evidence="4">The sequence shown here is derived from an EMBL/GenBank/DDBJ whole genome shotgun (WGS) entry which is preliminary data.</text>
</comment>
<feature type="region of interest" description="Disordered" evidence="2">
    <location>
        <begin position="522"/>
        <end position="582"/>
    </location>
</feature>
<feature type="compositionally biased region" description="Low complexity" evidence="2">
    <location>
        <begin position="607"/>
        <end position="623"/>
    </location>
</feature>
<feature type="region of interest" description="Disordered" evidence="2">
    <location>
        <begin position="439"/>
        <end position="468"/>
    </location>
</feature>
<keyword evidence="1" id="KW-0863">Zinc-finger</keyword>
<feature type="compositionally biased region" description="Pro residues" evidence="2">
    <location>
        <begin position="540"/>
        <end position="554"/>
    </location>
</feature>
<evidence type="ECO:0000256" key="1">
    <source>
        <dbReference type="PROSITE-ProRule" id="PRU00042"/>
    </source>
</evidence>
<gene>
    <name evidence="4" type="ORF">TcWFU_004224</name>
</gene>
<dbReference type="EMBL" id="JAKROA010000017">
    <property type="protein sequence ID" value="KAL5103530.1"/>
    <property type="molecule type" value="Genomic_DNA"/>
</dbReference>
<feature type="compositionally biased region" description="Basic and acidic residues" evidence="2">
    <location>
        <begin position="1"/>
        <end position="11"/>
    </location>
</feature>
<feature type="compositionally biased region" description="Basic residues" evidence="2">
    <location>
        <begin position="12"/>
        <end position="21"/>
    </location>
</feature>
<evidence type="ECO:0000259" key="3">
    <source>
        <dbReference type="PROSITE" id="PS50157"/>
    </source>
</evidence>
<feature type="region of interest" description="Disordered" evidence="2">
    <location>
        <begin position="746"/>
        <end position="772"/>
    </location>
</feature>
<proteinExistence type="predicted"/>
<organism evidence="4 5">
    <name type="scientific">Taenia crassiceps</name>
    <dbReference type="NCBI Taxonomy" id="6207"/>
    <lineage>
        <taxon>Eukaryota</taxon>
        <taxon>Metazoa</taxon>
        <taxon>Spiralia</taxon>
        <taxon>Lophotrochozoa</taxon>
        <taxon>Platyhelminthes</taxon>
        <taxon>Cestoda</taxon>
        <taxon>Eucestoda</taxon>
        <taxon>Cyclophyllidea</taxon>
        <taxon>Taeniidae</taxon>
        <taxon>Taenia</taxon>
    </lineage>
</organism>
<keyword evidence="1" id="KW-0479">Metal-binding</keyword>
<feature type="domain" description="C2H2-type" evidence="3">
    <location>
        <begin position="100"/>
        <end position="130"/>
    </location>
</feature>
<evidence type="ECO:0000256" key="2">
    <source>
        <dbReference type="SAM" id="MobiDB-lite"/>
    </source>
</evidence>
<protein>
    <recommendedName>
        <fullName evidence="3">C2H2-type domain-containing protein</fullName>
    </recommendedName>
</protein>
<sequence>MGRVVKDEKAKTGVKRTRGRPRTKDPKPPPAAKRHKPSCAGSANGTKSPQRDTSLSPTHQEPPQLEPMPAVDEDDDLDIPISFPSLISVDDHLRPGKCIIICPVANCRKKFSNPIELVSHLRIYHENDTFSSVKIHTCPICLKTRFSSHTTSSDLTLLSEHAARYHGQTLKQTEFIYFCNIVLDVLTGDKATQKKEENNLLKKEASCLIQQPSSDSQYCPILPLVPNSAATEMRADVNSPKVARVTTDSLGLRMPSAGSHFIQISPMSQRLANSTVNNAAACSTAPQPVFAALAAVAGQLSTGGAPTLLLSSTPSTTASSVTTSATTTTASEQPILIAPTGGICAASNSAKPLPVLITSSPTVQPSPPDANHANTITSSLQPQSTNTAAAIATLKQLIQSASAAVKSHQSSPVVAQGSTSVTWTPAVVSSAASTFLSSLPSVQATTTQPSSTSVKVGTKVEQPSTNSMGYPFVQGAAMVTSPGPDLDSNSDLSSFASASADLLTLARLSVNQASAEAINNISSNNSISSSNSGGGSIQETPPPPPPPPPPPTQPSQPSVSPASRNRRLLPRKTTSTASTASVSTPILLRKRVALPPLAVKPPKESISSTANSTTQPTPTAAQQPNPPTSAHPALVTGGGGVDGATASDEAPVMAAALINPSCPSPGTTTLIPSSLGSMLAKSRLLQASASPPTYISVQPRPTPLSVVPSVSNQHQHASYQQQSQQQQPLQHLIQRVVPTIRPAPLQKILPRPNTTTIPVTTPSSVSTSVTSTTNATVGGKEVRPLLYPVSTPLIAQAPVAVTANAIVTTQAGGGGVVASAAVPVTTSTNTSVKASPTVSISQVNGNGAVVPTITSSVVATAVTTTTINTVTTSNSASSDEGPSALVICTSPSELNIST</sequence>
<feature type="compositionally biased region" description="Polar residues" evidence="2">
    <location>
        <begin position="41"/>
        <end position="61"/>
    </location>
</feature>
<evidence type="ECO:0000313" key="5">
    <source>
        <dbReference type="Proteomes" id="UP001651158"/>
    </source>
</evidence>